<dbReference type="EMBL" id="LFYR01000785">
    <property type="protein sequence ID" value="KMZ69163.1"/>
    <property type="molecule type" value="Genomic_DNA"/>
</dbReference>
<dbReference type="InterPro" id="IPR006121">
    <property type="entry name" value="HMA_dom"/>
</dbReference>
<feature type="compositionally biased region" description="Basic and acidic residues" evidence="1">
    <location>
        <begin position="204"/>
        <end position="218"/>
    </location>
</feature>
<comment type="caution">
    <text evidence="3">The sequence shown here is derived from an EMBL/GenBank/DDBJ whole genome shotgun (WGS) entry which is preliminary data.</text>
</comment>
<dbReference type="Pfam" id="PF00403">
    <property type="entry name" value="HMA"/>
    <property type="match status" value="2"/>
</dbReference>
<dbReference type="PANTHER" id="PTHR46413:SF33">
    <property type="entry name" value="HMA DOMAIN-CONTAINING PROTEIN"/>
    <property type="match status" value="1"/>
</dbReference>
<sequence length="415" mass="45392">MTRHPPIMIHDPTTTTLPVYHSLPLLYIPSIHHASSSILSITTDHKRNRNLLFSPTDDSRTSTVYRLPSMGEKERNKEKDEEKKSKEMSGGEKSKEKGNNGGEKNKKKSEGGGGGGGDGGEKKNKKKEDGPITVVLKVDMHCDGCAMKVKKSVRGYEGVHSVAVDCDSSKMTVVGMVDPWKLRERVETKTRKKVDLVSPTNFSKKKEETQKKKKKDEGNNNDQSNNNKKNGDEKKPKPPAESTVVLKIKLHCDGCIQRIRKIICKTKGVEKVTIDTDKDQITVKGTMDVNALAPYLTGKLKRTVELLPSKKNGGGESKKEKGGGDGKKEKGGGSDKKDKAEEKGGGVGDSSGDGEKKKKKNKDGNGGGEVVKMMEMNKMEHYGGGGYLPYGGYQYEIVHAPQIFSDENPNACSIM</sequence>
<reference evidence="4" key="1">
    <citation type="journal article" date="2016" name="Nature">
        <title>The genome of the seagrass Zostera marina reveals angiosperm adaptation to the sea.</title>
        <authorList>
            <person name="Olsen J.L."/>
            <person name="Rouze P."/>
            <person name="Verhelst B."/>
            <person name="Lin Y.-C."/>
            <person name="Bayer T."/>
            <person name="Collen J."/>
            <person name="Dattolo E."/>
            <person name="De Paoli E."/>
            <person name="Dittami S."/>
            <person name="Maumus F."/>
            <person name="Michel G."/>
            <person name="Kersting A."/>
            <person name="Lauritano C."/>
            <person name="Lohaus R."/>
            <person name="Toepel M."/>
            <person name="Tonon T."/>
            <person name="Vanneste K."/>
            <person name="Amirebrahimi M."/>
            <person name="Brakel J."/>
            <person name="Bostroem C."/>
            <person name="Chovatia M."/>
            <person name="Grimwood J."/>
            <person name="Jenkins J.W."/>
            <person name="Jueterbock A."/>
            <person name="Mraz A."/>
            <person name="Stam W.T."/>
            <person name="Tice H."/>
            <person name="Bornberg-Bauer E."/>
            <person name="Green P.J."/>
            <person name="Pearson G.A."/>
            <person name="Procaccini G."/>
            <person name="Duarte C.M."/>
            <person name="Schmutz J."/>
            <person name="Reusch T.B.H."/>
            <person name="Van de Peer Y."/>
        </authorList>
    </citation>
    <scope>NUCLEOTIDE SEQUENCE [LARGE SCALE GENOMIC DNA]</scope>
    <source>
        <strain evidence="4">cv. Finnish</strain>
    </source>
</reference>
<accession>A0A0K9PJE1</accession>
<proteinExistence type="predicted"/>
<dbReference type="OrthoDB" id="689350at2759"/>
<dbReference type="SUPFAM" id="SSF55008">
    <property type="entry name" value="HMA, heavy metal-associated domain"/>
    <property type="match status" value="2"/>
</dbReference>
<dbReference type="CDD" id="cd00371">
    <property type="entry name" value="HMA"/>
    <property type="match status" value="2"/>
</dbReference>
<dbReference type="PROSITE" id="PS50846">
    <property type="entry name" value="HMA_2"/>
    <property type="match status" value="2"/>
</dbReference>
<keyword evidence="4" id="KW-1185">Reference proteome</keyword>
<feature type="compositionally biased region" description="Basic and acidic residues" evidence="1">
    <location>
        <begin position="119"/>
        <end position="128"/>
    </location>
</feature>
<feature type="region of interest" description="Disordered" evidence="1">
    <location>
        <begin position="306"/>
        <end position="369"/>
    </location>
</feature>
<evidence type="ECO:0000313" key="4">
    <source>
        <dbReference type="Proteomes" id="UP000036987"/>
    </source>
</evidence>
<dbReference type="STRING" id="29655.A0A0K9PJE1"/>
<dbReference type="InterPro" id="IPR044594">
    <property type="entry name" value="HIPP01/3/5/6"/>
</dbReference>
<feature type="domain" description="HMA" evidence="2">
    <location>
        <begin position="241"/>
        <end position="312"/>
    </location>
</feature>
<feature type="domain" description="HMA" evidence="2">
    <location>
        <begin position="131"/>
        <end position="194"/>
    </location>
</feature>
<feature type="region of interest" description="Disordered" evidence="1">
    <location>
        <begin position="190"/>
        <end position="242"/>
    </location>
</feature>
<dbReference type="InterPro" id="IPR036163">
    <property type="entry name" value="HMA_dom_sf"/>
</dbReference>
<dbReference type="PANTHER" id="PTHR46413">
    <property type="entry name" value="HEAVY METAL-ASSOCIATED ISOPRENYLATED PLANT PROTEIN 6"/>
    <property type="match status" value="1"/>
</dbReference>
<evidence type="ECO:0000313" key="3">
    <source>
        <dbReference type="EMBL" id="KMZ69163.1"/>
    </source>
</evidence>
<evidence type="ECO:0000259" key="2">
    <source>
        <dbReference type="PROSITE" id="PS50846"/>
    </source>
</evidence>
<dbReference type="OMA" id="PPPYMNH"/>
<feature type="compositionally biased region" description="Basic and acidic residues" evidence="1">
    <location>
        <begin position="316"/>
        <end position="344"/>
    </location>
</feature>
<organism evidence="3 4">
    <name type="scientific">Zostera marina</name>
    <name type="common">Eelgrass</name>
    <dbReference type="NCBI Taxonomy" id="29655"/>
    <lineage>
        <taxon>Eukaryota</taxon>
        <taxon>Viridiplantae</taxon>
        <taxon>Streptophyta</taxon>
        <taxon>Embryophyta</taxon>
        <taxon>Tracheophyta</taxon>
        <taxon>Spermatophyta</taxon>
        <taxon>Magnoliopsida</taxon>
        <taxon>Liliopsida</taxon>
        <taxon>Zosteraceae</taxon>
        <taxon>Zostera</taxon>
    </lineage>
</organism>
<feature type="region of interest" description="Disordered" evidence="1">
    <location>
        <begin position="51"/>
        <end position="128"/>
    </location>
</feature>
<name>A0A0K9PJE1_ZOSMR</name>
<evidence type="ECO:0000256" key="1">
    <source>
        <dbReference type="SAM" id="MobiDB-lite"/>
    </source>
</evidence>
<gene>
    <name evidence="3" type="ORF">ZOSMA_21G00150</name>
</gene>
<dbReference type="AlphaFoldDB" id="A0A0K9PJE1"/>
<dbReference type="Gene3D" id="3.30.70.100">
    <property type="match status" value="2"/>
</dbReference>
<dbReference type="GO" id="GO:0046872">
    <property type="term" value="F:metal ion binding"/>
    <property type="evidence" value="ECO:0007669"/>
    <property type="project" value="InterPro"/>
</dbReference>
<protein>
    <submittedName>
        <fullName evidence="3">Heavy metal transport/detoxification superfamily protein</fullName>
    </submittedName>
</protein>
<feature type="compositionally biased region" description="Basic and acidic residues" evidence="1">
    <location>
        <begin position="71"/>
        <end position="98"/>
    </location>
</feature>
<feature type="compositionally biased region" description="Basic and acidic residues" evidence="1">
    <location>
        <begin position="229"/>
        <end position="238"/>
    </location>
</feature>
<dbReference type="Proteomes" id="UP000036987">
    <property type="component" value="Unassembled WGS sequence"/>
</dbReference>